<keyword evidence="6 7" id="KW-0472">Membrane</keyword>
<dbReference type="InterPro" id="IPR037185">
    <property type="entry name" value="EmrE-like"/>
</dbReference>
<evidence type="ECO:0000256" key="6">
    <source>
        <dbReference type="ARBA" id="ARBA00023136"/>
    </source>
</evidence>
<evidence type="ECO:0000259" key="8">
    <source>
        <dbReference type="Pfam" id="PF00892"/>
    </source>
</evidence>
<sequence>MVGAGSAMFLVGTLTAVSATIADYPVLGGQAVRYAVAAVILQAVVRLTGARRQGSVRRPALRDWLLLAALASTGLVAFNVCVVEATRDTSPATIGTVIATVPIILALVGPLLEGRRPAPALVVSACVVAAGAALANGLGGGSARGLLFSLGALGGEVCFSLLAVPLLPRLGALRVSAHSATLAVPMLLAVGVVRDGTAVLRTPTSAELAGFAYLSVIVTTVAFLLWYGAIGRLGADRAGLFAGLIPISAVITTVALGVDRPGAADLTGAALVAAGVAVGLRARTAPREPAAIEPVAIEPAPRESVVHEVVTCESVPFEHARGSC</sequence>
<dbReference type="Proteomes" id="UP001501710">
    <property type="component" value="Unassembled WGS sequence"/>
</dbReference>
<keyword evidence="10" id="KW-1185">Reference proteome</keyword>
<evidence type="ECO:0000313" key="9">
    <source>
        <dbReference type="EMBL" id="GAA4224734.1"/>
    </source>
</evidence>
<feature type="domain" description="EamA" evidence="8">
    <location>
        <begin position="167"/>
        <end position="278"/>
    </location>
</feature>
<accession>A0ABP8BT05</accession>
<dbReference type="InterPro" id="IPR051258">
    <property type="entry name" value="Diverse_Substrate_Transporter"/>
</dbReference>
<feature type="transmembrane region" description="Helical" evidence="7">
    <location>
        <begin position="61"/>
        <end position="80"/>
    </location>
</feature>
<keyword evidence="4 7" id="KW-0812">Transmembrane</keyword>
<name>A0ABP8BT05_9ACTN</name>
<proteinExistence type="inferred from homology"/>
<feature type="transmembrane region" description="Helical" evidence="7">
    <location>
        <begin position="119"/>
        <end position="139"/>
    </location>
</feature>
<comment type="caution">
    <text evidence="9">The sequence shown here is derived from an EMBL/GenBank/DDBJ whole genome shotgun (WGS) entry which is preliminary data.</text>
</comment>
<dbReference type="SUPFAM" id="SSF103481">
    <property type="entry name" value="Multidrug resistance efflux transporter EmrE"/>
    <property type="match status" value="2"/>
</dbReference>
<keyword evidence="5 7" id="KW-1133">Transmembrane helix</keyword>
<feature type="domain" description="EamA" evidence="8">
    <location>
        <begin position="6"/>
        <end position="136"/>
    </location>
</feature>
<comment type="similarity">
    <text evidence="2">Belongs to the EamA transporter family.</text>
</comment>
<feature type="transmembrane region" description="Helical" evidence="7">
    <location>
        <begin position="145"/>
        <end position="168"/>
    </location>
</feature>
<comment type="subcellular location">
    <subcellularLocation>
        <location evidence="1">Cell membrane</location>
        <topology evidence="1">Multi-pass membrane protein</topology>
    </subcellularLocation>
</comment>
<dbReference type="Pfam" id="PF00892">
    <property type="entry name" value="EamA"/>
    <property type="match status" value="2"/>
</dbReference>
<evidence type="ECO:0000256" key="3">
    <source>
        <dbReference type="ARBA" id="ARBA00022475"/>
    </source>
</evidence>
<evidence type="ECO:0000313" key="10">
    <source>
        <dbReference type="Proteomes" id="UP001501710"/>
    </source>
</evidence>
<gene>
    <name evidence="9" type="ORF">GCM10022254_04860</name>
</gene>
<dbReference type="PANTHER" id="PTHR42920">
    <property type="entry name" value="OS03G0707200 PROTEIN-RELATED"/>
    <property type="match status" value="1"/>
</dbReference>
<feature type="transmembrane region" description="Helical" evidence="7">
    <location>
        <begin position="263"/>
        <end position="280"/>
    </location>
</feature>
<organism evidence="9 10">
    <name type="scientific">Actinomadura meridiana</name>
    <dbReference type="NCBI Taxonomy" id="559626"/>
    <lineage>
        <taxon>Bacteria</taxon>
        <taxon>Bacillati</taxon>
        <taxon>Actinomycetota</taxon>
        <taxon>Actinomycetes</taxon>
        <taxon>Streptosporangiales</taxon>
        <taxon>Thermomonosporaceae</taxon>
        <taxon>Actinomadura</taxon>
    </lineage>
</organism>
<evidence type="ECO:0000256" key="5">
    <source>
        <dbReference type="ARBA" id="ARBA00022989"/>
    </source>
</evidence>
<evidence type="ECO:0000256" key="4">
    <source>
        <dbReference type="ARBA" id="ARBA00022692"/>
    </source>
</evidence>
<reference evidence="10" key="1">
    <citation type="journal article" date="2019" name="Int. J. Syst. Evol. Microbiol.">
        <title>The Global Catalogue of Microorganisms (GCM) 10K type strain sequencing project: providing services to taxonomists for standard genome sequencing and annotation.</title>
        <authorList>
            <consortium name="The Broad Institute Genomics Platform"/>
            <consortium name="The Broad Institute Genome Sequencing Center for Infectious Disease"/>
            <person name="Wu L."/>
            <person name="Ma J."/>
        </authorList>
    </citation>
    <scope>NUCLEOTIDE SEQUENCE [LARGE SCALE GENOMIC DNA]</scope>
    <source>
        <strain evidence="10">JCM 17440</strain>
    </source>
</reference>
<protein>
    <submittedName>
        <fullName evidence="9">DMT family transporter</fullName>
    </submittedName>
</protein>
<evidence type="ECO:0000256" key="7">
    <source>
        <dbReference type="SAM" id="Phobius"/>
    </source>
</evidence>
<evidence type="ECO:0000256" key="2">
    <source>
        <dbReference type="ARBA" id="ARBA00007362"/>
    </source>
</evidence>
<dbReference type="InterPro" id="IPR000620">
    <property type="entry name" value="EamA_dom"/>
</dbReference>
<feature type="transmembrane region" description="Helical" evidence="7">
    <location>
        <begin position="208"/>
        <end position="227"/>
    </location>
</feature>
<dbReference type="EMBL" id="BAABAS010000003">
    <property type="protein sequence ID" value="GAA4224734.1"/>
    <property type="molecule type" value="Genomic_DNA"/>
</dbReference>
<feature type="transmembrane region" description="Helical" evidence="7">
    <location>
        <begin position="92"/>
        <end position="112"/>
    </location>
</feature>
<dbReference type="PANTHER" id="PTHR42920:SF11">
    <property type="entry name" value="INNER MEMBRANE PROTEIN YTFF"/>
    <property type="match status" value="1"/>
</dbReference>
<keyword evidence="3" id="KW-1003">Cell membrane</keyword>
<feature type="transmembrane region" description="Helical" evidence="7">
    <location>
        <begin position="239"/>
        <end position="257"/>
    </location>
</feature>
<evidence type="ECO:0000256" key="1">
    <source>
        <dbReference type="ARBA" id="ARBA00004651"/>
    </source>
</evidence>
<feature type="transmembrane region" description="Helical" evidence="7">
    <location>
        <begin position="175"/>
        <end position="193"/>
    </location>
</feature>